<gene>
    <name evidence="1" type="ORF">L9F63_008172</name>
</gene>
<dbReference type="Proteomes" id="UP001233999">
    <property type="component" value="Unassembled WGS sequence"/>
</dbReference>
<dbReference type="EMBL" id="JASPKZ010010272">
    <property type="protein sequence ID" value="KAJ9574640.1"/>
    <property type="molecule type" value="Genomic_DNA"/>
</dbReference>
<comment type="caution">
    <text evidence="1">The sequence shown here is derived from an EMBL/GenBank/DDBJ whole genome shotgun (WGS) entry which is preliminary data.</text>
</comment>
<accession>A0AAD7Z5M8</accession>
<feature type="non-terminal residue" evidence="1">
    <location>
        <position position="1"/>
    </location>
</feature>
<name>A0AAD7Z5M8_DIPPU</name>
<proteinExistence type="predicted"/>
<evidence type="ECO:0000313" key="1">
    <source>
        <dbReference type="EMBL" id="KAJ9574640.1"/>
    </source>
</evidence>
<feature type="non-terminal residue" evidence="1">
    <location>
        <position position="84"/>
    </location>
</feature>
<evidence type="ECO:0000313" key="2">
    <source>
        <dbReference type="Proteomes" id="UP001233999"/>
    </source>
</evidence>
<sequence>SPDITKKDTDYVNNNIQILSQKPEQIVDTSTMDLKGNIPTIMKRNNDSQLLIHEADNISNPTSKTDMEKIKYYRRRQQYPFNNH</sequence>
<reference evidence="1" key="2">
    <citation type="submission" date="2023-05" db="EMBL/GenBank/DDBJ databases">
        <authorList>
            <person name="Fouks B."/>
        </authorList>
    </citation>
    <scope>NUCLEOTIDE SEQUENCE</scope>
    <source>
        <strain evidence="1">Stay&amp;Tobe</strain>
        <tissue evidence="1">Testes</tissue>
    </source>
</reference>
<dbReference type="AlphaFoldDB" id="A0AAD7Z5M8"/>
<protein>
    <submittedName>
        <fullName evidence="1">Uncharacterized protein</fullName>
    </submittedName>
</protein>
<reference evidence="1" key="1">
    <citation type="journal article" date="2023" name="IScience">
        <title>Live-bearing cockroach genome reveals convergent evolutionary mechanisms linked to viviparity in insects and beyond.</title>
        <authorList>
            <person name="Fouks B."/>
            <person name="Harrison M.C."/>
            <person name="Mikhailova A.A."/>
            <person name="Marchal E."/>
            <person name="English S."/>
            <person name="Carruthers M."/>
            <person name="Jennings E.C."/>
            <person name="Chiamaka E.L."/>
            <person name="Frigard R.A."/>
            <person name="Pippel M."/>
            <person name="Attardo G.M."/>
            <person name="Benoit J.B."/>
            <person name="Bornberg-Bauer E."/>
            <person name="Tobe S.S."/>
        </authorList>
    </citation>
    <scope>NUCLEOTIDE SEQUENCE</scope>
    <source>
        <strain evidence="1">Stay&amp;Tobe</strain>
    </source>
</reference>
<keyword evidence="2" id="KW-1185">Reference proteome</keyword>
<organism evidence="1 2">
    <name type="scientific">Diploptera punctata</name>
    <name type="common">Pacific beetle cockroach</name>
    <dbReference type="NCBI Taxonomy" id="6984"/>
    <lineage>
        <taxon>Eukaryota</taxon>
        <taxon>Metazoa</taxon>
        <taxon>Ecdysozoa</taxon>
        <taxon>Arthropoda</taxon>
        <taxon>Hexapoda</taxon>
        <taxon>Insecta</taxon>
        <taxon>Pterygota</taxon>
        <taxon>Neoptera</taxon>
        <taxon>Polyneoptera</taxon>
        <taxon>Dictyoptera</taxon>
        <taxon>Blattodea</taxon>
        <taxon>Blaberoidea</taxon>
        <taxon>Blaberidae</taxon>
        <taxon>Diplopterinae</taxon>
        <taxon>Diploptera</taxon>
    </lineage>
</organism>